<name>A0A512N2E0_9HYPH</name>
<dbReference type="Gene3D" id="3.40.50.10540">
    <property type="entry name" value="Crotonobetainyl-coa:carnitine coa-transferase, domain 1"/>
    <property type="match status" value="1"/>
</dbReference>
<dbReference type="GO" id="GO:0008410">
    <property type="term" value="F:CoA-transferase activity"/>
    <property type="evidence" value="ECO:0007669"/>
    <property type="project" value="TreeGrafter"/>
</dbReference>
<dbReference type="EMBL" id="BKAJ01000004">
    <property type="protein sequence ID" value="GEP53156.1"/>
    <property type="molecule type" value="Genomic_DNA"/>
</dbReference>
<dbReference type="PANTHER" id="PTHR48207">
    <property type="entry name" value="SUCCINATE--HYDROXYMETHYLGLUTARATE COA-TRANSFERASE"/>
    <property type="match status" value="1"/>
</dbReference>
<dbReference type="AlphaFoldDB" id="A0A512N2E0"/>
<evidence type="ECO:0000256" key="1">
    <source>
        <dbReference type="ARBA" id="ARBA00022679"/>
    </source>
</evidence>
<dbReference type="InterPro" id="IPR003673">
    <property type="entry name" value="CoA-Trfase_fam_III"/>
</dbReference>
<sequence>MLPLSDTLVLDLTQVIAGPTAGQILGDMGADVIKVEPLHGEHFRPHFGGAWVPSMNRNKRGLAVDLRTEGGREVLMRLARKADVFMEAFTPGVIDKLGFGWEKLSKENPRLIYASVSGYGQTGPYASRAGYDPCIQAEIGLMDATGPDGGEMCRVGTAAIDYSTGSFCAAGIAFALLARHKTGRGQRLDLSLFDVGMHLMSHWITNHGLTGEDPIRMGTSNSIICPLRVFPTKTQPIFIAGTNDAFWKILCTALGKKDWLEDKRFTTNADRVANRAILEPLIEAHFLQHTCDELLDKLIPAGMACSAAYRISEAMVSPHAQARGSVLEIDYPGIGPVKSANNPIKLSDVPVETRLKSPGVGEHTVEIMREVGFNDAEIAALRDAKAIATQAD</sequence>
<dbReference type="SUPFAM" id="SSF89796">
    <property type="entry name" value="CoA-transferase family III (CaiB/BaiF)"/>
    <property type="match status" value="1"/>
</dbReference>
<keyword evidence="3" id="KW-1185">Reference proteome</keyword>
<proteinExistence type="predicted"/>
<dbReference type="InterPro" id="IPR050483">
    <property type="entry name" value="CoA-transferase_III_domain"/>
</dbReference>
<evidence type="ECO:0000313" key="3">
    <source>
        <dbReference type="Proteomes" id="UP000321058"/>
    </source>
</evidence>
<dbReference type="Proteomes" id="UP000321058">
    <property type="component" value="Unassembled WGS sequence"/>
</dbReference>
<dbReference type="RefSeq" id="WP_147145474.1">
    <property type="nucleotide sequence ID" value="NZ_BKAJ01000004.1"/>
</dbReference>
<evidence type="ECO:0000313" key="2">
    <source>
        <dbReference type="EMBL" id="GEP53156.1"/>
    </source>
</evidence>
<dbReference type="OrthoDB" id="9797653at2"/>
<dbReference type="InterPro" id="IPR023606">
    <property type="entry name" value="CoA-Trfase_III_dom_1_sf"/>
</dbReference>
<dbReference type="InterPro" id="IPR044855">
    <property type="entry name" value="CoA-Trfase_III_dom3_sf"/>
</dbReference>
<accession>A0A512N2E0</accession>
<dbReference type="Gene3D" id="3.30.1540.10">
    <property type="entry name" value="formyl-coa transferase, domain 3"/>
    <property type="match status" value="1"/>
</dbReference>
<dbReference type="Pfam" id="PF02515">
    <property type="entry name" value="CoA_transf_3"/>
    <property type="match status" value="1"/>
</dbReference>
<gene>
    <name evidence="2" type="ORF">RSO01_03220</name>
</gene>
<keyword evidence="1 2" id="KW-0808">Transferase</keyword>
<reference evidence="2 3" key="1">
    <citation type="submission" date="2019-07" db="EMBL/GenBank/DDBJ databases">
        <title>Whole genome shotgun sequence of Reyranella soli NBRC 108950.</title>
        <authorList>
            <person name="Hosoyama A."/>
            <person name="Uohara A."/>
            <person name="Ohji S."/>
            <person name="Ichikawa N."/>
        </authorList>
    </citation>
    <scope>NUCLEOTIDE SEQUENCE [LARGE SCALE GENOMIC DNA]</scope>
    <source>
        <strain evidence="2 3">NBRC 108950</strain>
    </source>
</reference>
<organism evidence="2 3">
    <name type="scientific">Reyranella soli</name>
    <dbReference type="NCBI Taxonomy" id="1230389"/>
    <lineage>
        <taxon>Bacteria</taxon>
        <taxon>Pseudomonadati</taxon>
        <taxon>Pseudomonadota</taxon>
        <taxon>Alphaproteobacteria</taxon>
        <taxon>Hyphomicrobiales</taxon>
        <taxon>Reyranellaceae</taxon>
        <taxon>Reyranella</taxon>
    </lineage>
</organism>
<dbReference type="PANTHER" id="PTHR48207:SF3">
    <property type="entry name" value="SUCCINATE--HYDROXYMETHYLGLUTARATE COA-TRANSFERASE"/>
    <property type="match status" value="1"/>
</dbReference>
<comment type="caution">
    <text evidence="2">The sequence shown here is derived from an EMBL/GenBank/DDBJ whole genome shotgun (WGS) entry which is preliminary data.</text>
</comment>
<protein>
    <submittedName>
        <fullName evidence="2">CoA transferase</fullName>
    </submittedName>
</protein>